<evidence type="ECO:0000256" key="3">
    <source>
        <dbReference type="ARBA" id="ARBA00022833"/>
    </source>
</evidence>
<dbReference type="GO" id="GO:0008270">
    <property type="term" value="F:zinc ion binding"/>
    <property type="evidence" value="ECO:0007669"/>
    <property type="project" value="UniProtKB-KW"/>
</dbReference>
<reference evidence="5" key="1">
    <citation type="journal article" date="2019" name="bioRxiv">
        <title>The Genome of the Zebra Mussel, Dreissena polymorpha: A Resource for Invasive Species Research.</title>
        <authorList>
            <person name="McCartney M.A."/>
            <person name="Auch B."/>
            <person name="Kono T."/>
            <person name="Mallez S."/>
            <person name="Zhang Y."/>
            <person name="Obille A."/>
            <person name="Becker A."/>
            <person name="Abrahante J.E."/>
            <person name="Garbe J."/>
            <person name="Badalamenti J.P."/>
            <person name="Herman A."/>
            <person name="Mangelson H."/>
            <person name="Liachko I."/>
            <person name="Sullivan S."/>
            <person name="Sone E.D."/>
            <person name="Koren S."/>
            <person name="Silverstein K.A.T."/>
            <person name="Beckman K.B."/>
            <person name="Gohl D.M."/>
        </authorList>
    </citation>
    <scope>NUCLEOTIDE SEQUENCE</scope>
    <source>
        <strain evidence="5">Duluth1</strain>
        <tissue evidence="5">Whole animal</tissue>
    </source>
</reference>
<keyword evidence="1" id="KW-0479">Metal-binding</keyword>
<dbReference type="SUPFAM" id="SSF57667">
    <property type="entry name" value="beta-beta-alpha zinc fingers"/>
    <property type="match status" value="1"/>
</dbReference>
<keyword evidence="3" id="KW-0862">Zinc</keyword>
<dbReference type="AlphaFoldDB" id="A0A9D4HQB4"/>
<evidence type="ECO:0000313" key="5">
    <source>
        <dbReference type="EMBL" id="KAH3729087.1"/>
    </source>
</evidence>
<dbReference type="GO" id="GO:0003677">
    <property type="term" value="F:DNA binding"/>
    <property type="evidence" value="ECO:0007669"/>
    <property type="project" value="InterPro"/>
</dbReference>
<evidence type="ECO:0000256" key="1">
    <source>
        <dbReference type="ARBA" id="ARBA00022723"/>
    </source>
</evidence>
<dbReference type="InterPro" id="IPR003656">
    <property type="entry name" value="Znf_BED"/>
</dbReference>
<gene>
    <name evidence="5" type="ORF">DPMN_055050</name>
</gene>
<organism evidence="5 6">
    <name type="scientific">Dreissena polymorpha</name>
    <name type="common">Zebra mussel</name>
    <name type="synonym">Mytilus polymorpha</name>
    <dbReference type="NCBI Taxonomy" id="45954"/>
    <lineage>
        <taxon>Eukaryota</taxon>
        <taxon>Metazoa</taxon>
        <taxon>Spiralia</taxon>
        <taxon>Lophotrochozoa</taxon>
        <taxon>Mollusca</taxon>
        <taxon>Bivalvia</taxon>
        <taxon>Autobranchia</taxon>
        <taxon>Heteroconchia</taxon>
        <taxon>Euheterodonta</taxon>
        <taxon>Imparidentia</taxon>
        <taxon>Neoheterodontei</taxon>
        <taxon>Myida</taxon>
        <taxon>Dreissenoidea</taxon>
        <taxon>Dreissenidae</taxon>
        <taxon>Dreissena</taxon>
    </lineage>
</organism>
<feature type="domain" description="BED-type" evidence="4">
    <location>
        <begin position="45"/>
        <end position="91"/>
    </location>
</feature>
<evidence type="ECO:0000256" key="2">
    <source>
        <dbReference type="ARBA" id="ARBA00022771"/>
    </source>
</evidence>
<evidence type="ECO:0000259" key="4">
    <source>
        <dbReference type="Pfam" id="PF02892"/>
    </source>
</evidence>
<comment type="caution">
    <text evidence="5">The sequence shown here is derived from an EMBL/GenBank/DDBJ whole genome shotgun (WGS) entry which is preliminary data.</text>
</comment>
<name>A0A9D4HQB4_DREPO</name>
<dbReference type="EMBL" id="JAIWYP010000012">
    <property type="protein sequence ID" value="KAH3729087.1"/>
    <property type="molecule type" value="Genomic_DNA"/>
</dbReference>
<keyword evidence="6" id="KW-1185">Reference proteome</keyword>
<dbReference type="Proteomes" id="UP000828390">
    <property type="component" value="Unassembled WGS sequence"/>
</dbReference>
<evidence type="ECO:0000313" key="6">
    <source>
        <dbReference type="Proteomes" id="UP000828390"/>
    </source>
</evidence>
<dbReference type="SMART" id="SM00614">
    <property type="entry name" value="ZnF_BED"/>
    <property type="match status" value="1"/>
</dbReference>
<accession>A0A9D4HQB4</accession>
<protein>
    <recommendedName>
        <fullName evidence="4">BED-type domain-containing protein</fullName>
    </recommendedName>
</protein>
<reference evidence="5" key="2">
    <citation type="submission" date="2020-11" db="EMBL/GenBank/DDBJ databases">
        <authorList>
            <person name="McCartney M.A."/>
            <person name="Auch B."/>
            <person name="Kono T."/>
            <person name="Mallez S."/>
            <person name="Becker A."/>
            <person name="Gohl D.M."/>
            <person name="Silverstein K.A.T."/>
            <person name="Koren S."/>
            <person name="Bechman K.B."/>
            <person name="Herman A."/>
            <person name="Abrahante J.E."/>
            <person name="Garbe J."/>
        </authorList>
    </citation>
    <scope>NUCLEOTIDE SEQUENCE</scope>
    <source>
        <strain evidence="5">Duluth1</strain>
        <tissue evidence="5">Whole animal</tissue>
    </source>
</reference>
<proteinExistence type="predicted"/>
<dbReference type="Pfam" id="PF02892">
    <property type="entry name" value="zf-BED"/>
    <property type="match status" value="1"/>
</dbReference>
<dbReference type="InterPro" id="IPR036236">
    <property type="entry name" value="Znf_C2H2_sf"/>
</dbReference>
<sequence length="152" mass="17277">MSMPRIVLNIRRASAQSARGNFPAVSSSTFMFRDMANETGRGKKSPYWNFFLIKIEVCGKEKVKCNLCAAELAFKGGSTGTMANHIKLVHKSVRLDATKTSADDSEKQQRKLTDYAQPTMSRQKWIVCTEKKALMCAQDLRPNFHCKLRRFH</sequence>
<keyword evidence="2" id="KW-0863">Zinc-finger</keyword>